<organism evidence="8 9">
    <name type="scientific">Fistulifera solaris</name>
    <name type="common">Oleaginous diatom</name>
    <dbReference type="NCBI Taxonomy" id="1519565"/>
    <lineage>
        <taxon>Eukaryota</taxon>
        <taxon>Sar</taxon>
        <taxon>Stramenopiles</taxon>
        <taxon>Ochrophyta</taxon>
        <taxon>Bacillariophyta</taxon>
        <taxon>Bacillariophyceae</taxon>
        <taxon>Bacillariophycidae</taxon>
        <taxon>Naviculales</taxon>
        <taxon>Naviculaceae</taxon>
        <taxon>Fistulifera</taxon>
    </lineage>
</organism>
<proteinExistence type="inferred from homology"/>
<dbReference type="InterPro" id="IPR018258">
    <property type="entry name" value="Ribosomal_bL21_CS"/>
</dbReference>
<dbReference type="PROSITE" id="PS01169">
    <property type="entry name" value="RIBOSOMAL_L21"/>
    <property type="match status" value="1"/>
</dbReference>
<dbReference type="SUPFAM" id="SSF141091">
    <property type="entry name" value="L21p-like"/>
    <property type="match status" value="1"/>
</dbReference>
<dbReference type="InterPro" id="IPR036164">
    <property type="entry name" value="bL21-like_sf"/>
</dbReference>
<evidence type="ECO:0000313" key="9">
    <source>
        <dbReference type="Proteomes" id="UP000198406"/>
    </source>
</evidence>
<dbReference type="InParanoid" id="A0A1Z5J7S5"/>
<dbReference type="EMBL" id="BDSP01000014">
    <property type="protein sequence ID" value="GAX10044.1"/>
    <property type="molecule type" value="Genomic_DNA"/>
</dbReference>
<dbReference type="GO" id="GO:0006412">
    <property type="term" value="P:translation"/>
    <property type="evidence" value="ECO:0007669"/>
    <property type="project" value="InterPro"/>
</dbReference>
<dbReference type="GO" id="GO:0003735">
    <property type="term" value="F:structural constituent of ribosome"/>
    <property type="evidence" value="ECO:0007669"/>
    <property type="project" value="InterPro"/>
</dbReference>
<reference evidence="8 9" key="1">
    <citation type="journal article" date="2015" name="Plant Cell">
        <title>Oil accumulation by the oleaginous diatom Fistulifera solaris as revealed by the genome and transcriptome.</title>
        <authorList>
            <person name="Tanaka T."/>
            <person name="Maeda Y."/>
            <person name="Veluchamy A."/>
            <person name="Tanaka M."/>
            <person name="Abida H."/>
            <person name="Marechal E."/>
            <person name="Bowler C."/>
            <person name="Muto M."/>
            <person name="Sunaga Y."/>
            <person name="Tanaka M."/>
            <person name="Yoshino T."/>
            <person name="Taniguchi T."/>
            <person name="Fukuda Y."/>
            <person name="Nemoto M."/>
            <person name="Matsumoto M."/>
            <person name="Wong P.S."/>
            <person name="Aburatani S."/>
            <person name="Fujibuchi W."/>
        </authorList>
    </citation>
    <scope>NUCLEOTIDE SEQUENCE [LARGE SCALE GENOMIC DNA]</scope>
    <source>
        <strain evidence="8 9">JPCC DA0580</strain>
    </source>
</reference>
<evidence type="ECO:0000256" key="4">
    <source>
        <dbReference type="ARBA" id="ARBA00022980"/>
    </source>
</evidence>
<evidence type="ECO:0000256" key="2">
    <source>
        <dbReference type="ARBA" id="ARBA00022730"/>
    </source>
</evidence>
<accession>A0A1Z5J7S5</accession>
<comment type="caution">
    <text evidence="8">The sequence shown here is derived from an EMBL/GenBank/DDBJ whole genome shotgun (WGS) entry which is preliminary data.</text>
</comment>
<evidence type="ECO:0000256" key="5">
    <source>
        <dbReference type="ARBA" id="ARBA00023274"/>
    </source>
</evidence>
<evidence type="ECO:0000256" key="1">
    <source>
        <dbReference type="ARBA" id="ARBA00008563"/>
    </source>
</evidence>
<comment type="similarity">
    <text evidence="1">Belongs to the bacterial ribosomal protein bL21 family.</text>
</comment>
<keyword evidence="4" id="KW-0689">Ribosomal protein</keyword>
<protein>
    <recommendedName>
        <fullName evidence="6">Large ribosomal subunit protein bL21m</fullName>
    </recommendedName>
</protein>
<dbReference type="HAMAP" id="MF_01363">
    <property type="entry name" value="Ribosomal_bL21"/>
    <property type="match status" value="1"/>
</dbReference>
<dbReference type="GO" id="GO:0005762">
    <property type="term" value="C:mitochondrial large ribosomal subunit"/>
    <property type="evidence" value="ECO:0007669"/>
    <property type="project" value="TreeGrafter"/>
</dbReference>
<evidence type="ECO:0000256" key="3">
    <source>
        <dbReference type="ARBA" id="ARBA00022884"/>
    </source>
</evidence>
<keyword evidence="5" id="KW-0687">Ribonucleoprotein</keyword>
<gene>
    <name evidence="8" type="ORF">FisN_25Lh108</name>
</gene>
<sequence>MNSVTTRTLPLTRSLTRWLRPTALRPFSRRFSAAPLPSYAAVDHAEAYERAMQGGHGQQLALAALEGYGKDEPDFDPFIEEEMAEDGQENEEDDDSGYYDDNEGSGVFNSDGSLRRAPSELATLRAGAPAGGMVAVIELAGTQYKVTTDDLLIVNKLKPVEKFQLGSVHSLDSVLLLSTSHYTLVGLPKVEGAVVDVMVEEITKDAKVIIFKKRRRKHSQRKNGFRREVTMLRVLDIRPPELHQKQLYQARPPPTLPSDD</sequence>
<dbReference type="AlphaFoldDB" id="A0A1Z5J7S5"/>
<dbReference type="PANTHER" id="PTHR21349">
    <property type="entry name" value="50S RIBOSOMAL PROTEIN L21"/>
    <property type="match status" value="1"/>
</dbReference>
<dbReference type="InterPro" id="IPR028909">
    <property type="entry name" value="bL21-like"/>
</dbReference>
<dbReference type="NCBIfam" id="TIGR00061">
    <property type="entry name" value="L21"/>
    <property type="match status" value="1"/>
</dbReference>
<dbReference type="PANTHER" id="PTHR21349:SF0">
    <property type="entry name" value="LARGE RIBOSOMAL SUBUNIT PROTEIN BL21M"/>
    <property type="match status" value="1"/>
</dbReference>
<name>A0A1Z5J7S5_FISSO</name>
<keyword evidence="3" id="KW-0694">RNA-binding</keyword>
<dbReference type="Proteomes" id="UP000198406">
    <property type="component" value="Unassembled WGS sequence"/>
</dbReference>
<keyword evidence="2" id="KW-0699">rRNA-binding</keyword>
<evidence type="ECO:0000313" key="8">
    <source>
        <dbReference type="EMBL" id="GAX10044.1"/>
    </source>
</evidence>
<dbReference type="OrthoDB" id="5994at2759"/>
<evidence type="ECO:0000256" key="6">
    <source>
        <dbReference type="ARBA" id="ARBA00044129"/>
    </source>
</evidence>
<dbReference type="InterPro" id="IPR001787">
    <property type="entry name" value="Ribosomal_bL21"/>
</dbReference>
<feature type="region of interest" description="Disordered" evidence="7">
    <location>
        <begin position="84"/>
        <end position="114"/>
    </location>
</feature>
<dbReference type="Pfam" id="PF00829">
    <property type="entry name" value="Ribosomal_L21p"/>
    <property type="match status" value="1"/>
</dbReference>
<feature type="compositionally biased region" description="Acidic residues" evidence="7">
    <location>
        <begin position="84"/>
        <end position="103"/>
    </location>
</feature>
<evidence type="ECO:0000256" key="7">
    <source>
        <dbReference type="SAM" id="MobiDB-lite"/>
    </source>
</evidence>
<keyword evidence="9" id="KW-1185">Reference proteome</keyword>
<dbReference type="GO" id="GO:0019843">
    <property type="term" value="F:rRNA binding"/>
    <property type="evidence" value="ECO:0007669"/>
    <property type="project" value="UniProtKB-KW"/>
</dbReference>